<organism evidence="2 3">
    <name type="scientific">Euplotes crassus</name>
    <dbReference type="NCBI Taxonomy" id="5936"/>
    <lineage>
        <taxon>Eukaryota</taxon>
        <taxon>Sar</taxon>
        <taxon>Alveolata</taxon>
        <taxon>Ciliophora</taxon>
        <taxon>Intramacronucleata</taxon>
        <taxon>Spirotrichea</taxon>
        <taxon>Hypotrichia</taxon>
        <taxon>Euplotida</taxon>
        <taxon>Euplotidae</taxon>
        <taxon>Moneuplotes</taxon>
    </lineage>
</organism>
<comment type="caution">
    <text evidence="2">The sequence shown here is derived from an EMBL/GenBank/DDBJ whole genome shotgun (WGS) entry which is preliminary data.</text>
</comment>
<dbReference type="AlphaFoldDB" id="A0AAD1Y4R0"/>
<gene>
    <name evidence="2" type="ORF">ECRASSUSDP1_LOCUS26968</name>
</gene>
<name>A0AAD1Y4R0_EUPCR</name>
<evidence type="ECO:0000313" key="2">
    <source>
        <dbReference type="EMBL" id="CAI2385406.1"/>
    </source>
</evidence>
<protein>
    <submittedName>
        <fullName evidence="2">Uncharacterized protein</fullName>
    </submittedName>
</protein>
<dbReference type="EMBL" id="CAMPGE010027811">
    <property type="protein sequence ID" value="CAI2385406.1"/>
    <property type="molecule type" value="Genomic_DNA"/>
</dbReference>
<evidence type="ECO:0000256" key="1">
    <source>
        <dbReference type="SAM" id="MobiDB-lite"/>
    </source>
</evidence>
<dbReference type="Proteomes" id="UP001295684">
    <property type="component" value="Unassembled WGS sequence"/>
</dbReference>
<feature type="region of interest" description="Disordered" evidence="1">
    <location>
        <begin position="1"/>
        <end position="24"/>
    </location>
</feature>
<accession>A0AAD1Y4R0</accession>
<feature type="compositionally biased region" description="Basic and acidic residues" evidence="1">
    <location>
        <begin position="7"/>
        <end position="24"/>
    </location>
</feature>
<sequence>MSQRTLATDKKESEENYSPDRTRVEVDSTDPVVLYQASRLMRLKKWFEGFKRRRREHERDICRRFREIQSKELTQSEDLSNLADLQDFTEPSPFKINLQL</sequence>
<keyword evidence="3" id="KW-1185">Reference proteome</keyword>
<reference evidence="2" key="1">
    <citation type="submission" date="2023-07" db="EMBL/GenBank/DDBJ databases">
        <authorList>
            <consortium name="AG Swart"/>
            <person name="Singh M."/>
            <person name="Singh A."/>
            <person name="Seah K."/>
            <person name="Emmerich C."/>
        </authorList>
    </citation>
    <scope>NUCLEOTIDE SEQUENCE</scope>
    <source>
        <strain evidence="2">DP1</strain>
    </source>
</reference>
<proteinExistence type="predicted"/>
<evidence type="ECO:0000313" key="3">
    <source>
        <dbReference type="Proteomes" id="UP001295684"/>
    </source>
</evidence>